<feature type="non-terminal residue" evidence="1">
    <location>
        <position position="53"/>
    </location>
</feature>
<proteinExistence type="predicted"/>
<dbReference type="InterPro" id="IPR016161">
    <property type="entry name" value="Ald_DH/histidinol_DH"/>
</dbReference>
<name>A0A382T0V9_9ZZZZ</name>
<dbReference type="GO" id="GO:0016491">
    <property type="term" value="F:oxidoreductase activity"/>
    <property type="evidence" value="ECO:0007669"/>
    <property type="project" value="InterPro"/>
</dbReference>
<reference evidence="1" key="1">
    <citation type="submission" date="2018-05" db="EMBL/GenBank/DDBJ databases">
        <authorList>
            <person name="Lanie J.A."/>
            <person name="Ng W.-L."/>
            <person name="Kazmierczak K.M."/>
            <person name="Andrzejewski T.M."/>
            <person name="Davidsen T.M."/>
            <person name="Wayne K.J."/>
            <person name="Tettelin H."/>
            <person name="Glass J.I."/>
            <person name="Rusch D."/>
            <person name="Podicherti R."/>
            <person name="Tsui H.-C.T."/>
            <person name="Winkler M.E."/>
        </authorList>
    </citation>
    <scope>NUCLEOTIDE SEQUENCE</scope>
</reference>
<dbReference type="EMBL" id="UINC01133078">
    <property type="protein sequence ID" value="SVD15794.1"/>
    <property type="molecule type" value="Genomic_DNA"/>
</dbReference>
<evidence type="ECO:0008006" key="2">
    <source>
        <dbReference type="Google" id="ProtNLM"/>
    </source>
</evidence>
<dbReference type="InterPro" id="IPR016162">
    <property type="entry name" value="Ald_DH_N"/>
</dbReference>
<organism evidence="1">
    <name type="scientific">marine metagenome</name>
    <dbReference type="NCBI Taxonomy" id="408172"/>
    <lineage>
        <taxon>unclassified sequences</taxon>
        <taxon>metagenomes</taxon>
        <taxon>ecological metagenomes</taxon>
    </lineage>
</organism>
<gene>
    <name evidence="1" type="ORF">METZ01_LOCUS368648</name>
</gene>
<evidence type="ECO:0000313" key="1">
    <source>
        <dbReference type="EMBL" id="SVD15794.1"/>
    </source>
</evidence>
<dbReference type="SUPFAM" id="SSF53720">
    <property type="entry name" value="ALDH-like"/>
    <property type="match status" value="1"/>
</dbReference>
<dbReference type="AlphaFoldDB" id="A0A382T0V9"/>
<accession>A0A382T0V9</accession>
<protein>
    <recommendedName>
        <fullName evidence="2">Aldehyde dehydrogenase domain-containing protein</fullName>
    </recommendedName>
</protein>
<dbReference type="Gene3D" id="3.40.605.10">
    <property type="entry name" value="Aldehyde Dehydrogenase, Chain A, domain 1"/>
    <property type="match status" value="1"/>
</dbReference>
<sequence>MSIPTLVSINPATKKTIGSVQVNPINQLSPVFERAQKATVSWSSLRLTQRSQT</sequence>